<dbReference type="PIRSF" id="PIRSF028757">
    <property type="entry name" value="LD-carboxypeptidase"/>
    <property type="match status" value="1"/>
</dbReference>
<dbReference type="CDD" id="cd07025">
    <property type="entry name" value="Peptidase_S66"/>
    <property type="match status" value="1"/>
</dbReference>
<evidence type="ECO:0000256" key="1">
    <source>
        <dbReference type="ARBA" id="ARBA00010233"/>
    </source>
</evidence>
<dbReference type="InterPro" id="IPR040921">
    <property type="entry name" value="Peptidase_S66C"/>
</dbReference>
<keyword evidence="9" id="KW-1185">Reference proteome</keyword>
<dbReference type="Gene3D" id="3.40.50.10740">
    <property type="entry name" value="Class I glutamine amidotransferase-like"/>
    <property type="match status" value="1"/>
</dbReference>
<evidence type="ECO:0000256" key="5">
    <source>
        <dbReference type="ARBA" id="ARBA00022825"/>
    </source>
</evidence>
<dbReference type="PANTHER" id="PTHR30237">
    <property type="entry name" value="MURAMOYLTETRAPEPTIDE CARBOXYPEPTIDASE"/>
    <property type="match status" value="1"/>
</dbReference>
<keyword evidence="5" id="KW-0720">Serine protease</keyword>
<dbReference type="Proteomes" id="UP000518878">
    <property type="component" value="Unassembled WGS sequence"/>
</dbReference>
<dbReference type="RefSeq" id="WP_166698823.1">
    <property type="nucleotide sequence ID" value="NZ_JAAQTL010000001.1"/>
</dbReference>
<dbReference type="InterPro" id="IPR029062">
    <property type="entry name" value="Class_I_gatase-like"/>
</dbReference>
<gene>
    <name evidence="8" type="ORF">HBF32_06135</name>
</gene>
<dbReference type="AlphaFoldDB" id="A0A7X5TQ17"/>
<accession>A0A7X5TQ17</accession>
<proteinExistence type="inferred from homology"/>
<evidence type="ECO:0000256" key="2">
    <source>
        <dbReference type="ARBA" id="ARBA00022645"/>
    </source>
</evidence>
<keyword evidence="3" id="KW-0645">Protease</keyword>
<evidence type="ECO:0000259" key="7">
    <source>
        <dbReference type="Pfam" id="PF17676"/>
    </source>
</evidence>
<evidence type="ECO:0000256" key="4">
    <source>
        <dbReference type="ARBA" id="ARBA00022801"/>
    </source>
</evidence>
<feature type="domain" description="LD-carboxypeptidase N-terminal" evidence="6">
    <location>
        <begin position="7"/>
        <end position="130"/>
    </location>
</feature>
<dbReference type="GO" id="GO:0008236">
    <property type="term" value="F:serine-type peptidase activity"/>
    <property type="evidence" value="ECO:0007669"/>
    <property type="project" value="UniProtKB-KW"/>
</dbReference>
<organism evidence="8 9">
    <name type="scientific">Luteibacter yeojuensis</name>
    <dbReference type="NCBI Taxonomy" id="345309"/>
    <lineage>
        <taxon>Bacteria</taxon>
        <taxon>Pseudomonadati</taxon>
        <taxon>Pseudomonadota</taxon>
        <taxon>Gammaproteobacteria</taxon>
        <taxon>Lysobacterales</taxon>
        <taxon>Rhodanobacteraceae</taxon>
        <taxon>Luteibacter</taxon>
    </lineage>
</organism>
<keyword evidence="4" id="KW-0378">Hydrolase</keyword>
<evidence type="ECO:0000313" key="9">
    <source>
        <dbReference type="Proteomes" id="UP000518878"/>
    </source>
</evidence>
<dbReference type="InterPro" id="IPR027461">
    <property type="entry name" value="Carboxypeptidase_A_C_sf"/>
</dbReference>
<evidence type="ECO:0000313" key="8">
    <source>
        <dbReference type="EMBL" id="NID15047.1"/>
    </source>
</evidence>
<name>A0A7X5TQ17_9GAMM</name>
<dbReference type="Gene3D" id="3.50.30.60">
    <property type="entry name" value="LD-carboxypeptidase A C-terminal domain-like"/>
    <property type="match status" value="1"/>
</dbReference>
<feature type="domain" description="LD-carboxypeptidase C-terminal" evidence="7">
    <location>
        <begin position="175"/>
        <end position="290"/>
    </location>
</feature>
<evidence type="ECO:0000256" key="3">
    <source>
        <dbReference type="ARBA" id="ARBA00022670"/>
    </source>
</evidence>
<protein>
    <submittedName>
        <fullName evidence="8">Muramoyltetrapeptide carboxypeptidase</fullName>
    </submittedName>
</protein>
<dbReference type="Pfam" id="PF02016">
    <property type="entry name" value="Peptidase_S66"/>
    <property type="match status" value="1"/>
</dbReference>
<keyword evidence="2 8" id="KW-0121">Carboxypeptidase</keyword>
<dbReference type="InterPro" id="IPR027478">
    <property type="entry name" value="LdcA_N"/>
</dbReference>
<sequence length="319" mass="34117">MPKRFDIQLVAPSGYAEDRAACHRGIERLQAAGHRVHGTEVVDRVLLRFAGSDAERAADINRLADPDKPLPDIVMAICGGYGAIPLLDRLDFDGLAARFLDDSSVLVGHGDFTAIQCALYARCGIGSLHGPMLVQDFGAGYLRENTWRHFWQTVTSPRTEASWVCGEEQRDLLVEGTLWGGNLSALCSLAGTPYLPTVAGGILCVEETGEQAWRIERMLFELKLAGVLDNQRAIVVGGLGGQRVSEYDNGYDIEHALQRFGRACGLPILRGLAFGHGPDKWTLPFGAPAVLSVADGAASLTASGYRYAGAVDGGPVAPA</sequence>
<dbReference type="PANTHER" id="PTHR30237:SF2">
    <property type="entry name" value="MUREIN TETRAPEPTIDE CARBOXYPEPTIDASE"/>
    <property type="match status" value="1"/>
</dbReference>
<comment type="similarity">
    <text evidence="1">Belongs to the peptidase S66 family.</text>
</comment>
<evidence type="ECO:0000259" key="6">
    <source>
        <dbReference type="Pfam" id="PF02016"/>
    </source>
</evidence>
<dbReference type="Pfam" id="PF17676">
    <property type="entry name" value="Peptidase_S66C"/>
    <property type="match status" value="1"/>
</dbReference>
<dbReference type="SUPFAM" id="SSF52317">
    <property type="entry name" value="Class I glutamine amidotransferase-like"/>
    <property type="match status" value="1"/>
</dbReference>
<dbReference type="SUPFAM" id="SSF141986">
    <property type="entry name" value="LD-carboxypeptidase A C-terminal domain-like"/>
    <property type="match status" value="1"/>
</dbReference>
<dbReference type="GO" id="GO:0004180">
    <property type="term" value="F:carboxypeptidase activity"/>
    <property type="evidence" value="ECO:0007669"/>
    <property type="project" value="UniProtKB-KW"/>
</dbReference>
<dbReference type="InterPro" id="IPR040449">
    <property type="entry name" value="Peptidase_S66_N"/>
</dbReference>
<dbReference type="InterPro" id="IPR003507">
    <property type="entry name" value="S66_fam"/>
</dbReference>
<reference evidence="8 9" key="1">
    <citation type="journal article" date="2006" name="Int. J. Syst. Evol. Microbiol.">
        <title>Dyella yeojuensis sp. nov., isolated from greenhouse soil in Korea.</title>
        <authorList>
            <person name="Kim B.Y."/>
            <person name="Weon H.Y."/>
            <person name="Lee K.H."/>
            <person name="Seok S.J."/>
            <person name="Kwon S.W."/>
            <person name="Go S.J."/>
            <person name="Stackebrandt E."/>
        </authorList>
    </citation>
    <scope>NUCLEOTIDE SEQUENCE [LARGE SCALE GENOMIC DNA]</scope>
    <source>
        <strain evidence="8 9">DSM 17673</strain>
    </source>
</reference>
<comment type="caution">
    <text evidence="8">The sequence shown here is derived from an EMBL/GenBank/DDBJ whole genome shotgun (WGS) entry which is preliminary data.</text>
</comment>
<dbReference type="EMBL" id="JAAQTL010000001">
    <property type="protein sequence ID" value="NID15047.1"/>
    <property type="molecule type" value="Genomic_DNA"/>
</dbReference>
<dbReference type="GO" id="GO:0006508">
    <property type="term" value="P:proteolysis"/>
    <property type="evidence" value="ECO:0007669"/>
    <property type="project" value="UniProtKB-KW"/>
</dbReference>